<dbReference type="OrthoDB" id="2369748at2"/>
<evidence type="ECO:0000313" key="3">
    <source>
        <dbReference type="Proteomes" id="UP000013893"/>
    </source>
</evidence>
<keyword evidence="3" id="KW-1185">Reference proteome</keyword>
<dbReference type="STRING" id="1332188.L336_0879"/>
<reference evidence="2 3" key="1">
    <citation type="journal article" date="2013" name="Nat. Biotechnol.">
        <title>Genome sequences of rare, uncultured bacteria obtained by differential coverage binning of multiple metagenomes.</title>
        <authorList>
            <person name="Albertsen M."/>
            <person name="Hugenholtz P."/>
            <person name="Skarshewski A."/>
            <person name="Nielsen K.L."/>
            <person name="Tyson G.W."/>
            <person name="Nielsen P.H."/>
        </authorList>
    </citation>
    <scope>NUCLEOTIDE SEQUENCE [LARGE SCALE GENOMIC DNA]</scope>
    <source>
        <strain evidence="2">TM71</strain>
    </source>
</reference>
<dbReference type="InterPro" id="IPR050834">
    <property type="entry name" value="Glycosyltransf_2"/>
</dbReference>
<dbReference type="SUPFAM" id="SSF53448">
    <property type="entry name" value="Nucleotide-diphospho-sugar transferases"/>
    <property type="match status" value="1"/>
</dbReference>
<dbReference type="Pfam" id="PF00535">
    <property type="entry name" value="Glycos_transf_2"/>
    <property type="match status" value="1"/>
</dbReference>
<dbReference type="KEGG" id="saal:L336_0879"/>
<dbReference type="PANTHER" id="PTHR43685:SF14">
    <property type="entry name" value="GLYCOSYLTRANSFERASE 2-LIKE DOMAIN-CONTAINING PROTEIN"/>
    <property type="match status" value="1"/>
</dbReference>
<organism evidence="2 3">
    <name type="scientific">Candidatus Saccharimonas aalborgensis</name>
    <dbReference type="NCBI Taxonomy" id="1332188"/>
    <lineage>
        <taxon>Bacteria</taxon>
        <taxon>Candidatus Saccharimonadota</taxon>
        <taxon>Candidatus Saccharimonadia</taxon>
        <taxon>Candidatus Saccharimonadales</taxon>
        <taxon>Candidatus Saccharimonadaceae</taxon>
        <taxon>Candidatus Saccharimonas</taxon>
    </lineage>
</organism>
<dbReference type="Gene3D" id="3.90.550.10">
    <property type="entry name" value="Spore Coat Polysaccharide Biosynthesis Protein SpsA, Chain A"/>
    <property type="match status" value="1"/>
</dbReference>
<dbReference type="RefSeq" id="WP_015642031.1">
    <property type="nucleotide sequence ID" value="NC_021219.1"/>
</dbReference>
<dbReference type="CDD" id="cd06423">
    <property type="entry name" value="CESA_like"/>
    <property type="match status" value="1"/>
</dbReference>
<feature type="domain" description="Glycosyltransferase 2-like" evidence="1">
    <location>
        <begin position="8"/>
        <end position="162"/>
    </location>
</feature>
<dbReference type="EMBL" id="CP005957">
    <property type="protein sequence ID" value="AGL62581.1"/>
    <property type="molecule type" value="Genomic_DNA"/>
</dbReference>
<dbReference type="InterPro" id="IPR001173">
    <property type="entry name" value="Glyco_trans_2-like"/>
</dbReference>
<gene>
    <name evidence="2" type="ORF">L336_0879</name>
</gene>
<accession>R4PZ98</accession>
<evidence type="ECO:0000259" key="1">
    <source>
        <dbReference type="Pfam" id="PF00535"/>
    </source>
</evidence>
<proteinExistence type="predicted"/>
<name>R4PZ98_9BACT</name>
<sequence>MKPLPSLSIVIPAYNEESVIERCLVACATQTPLADEIIVIDNNSRDATLSIARDVARRYPQANIRVVSEKKQGVLPARDRGFQEASYEVMGRIDADSILEPGWVQAVKEVFADPEVMAASGPVVYYDMPLKKLSHKADNIIRKLLHQNAKDHRFLFGTNMAVRATAWDAIKDHIPPDPNDEHHEDVSIAITLFQHGLEIAYAPLMVAGMSARRIEDKPKDFYRYIMRYERTFKAHGVKSAQARMPIFIYLLIYFPIRTIRQFYDTDTNKFTWRKLTEQIKSHTKSD</sequence>
<evidence type="ECO:0000313" key="2">
    <source>
        <dbReference type="EMBL" id="AGL62581.1"/>
    </source>
</evidence>
<dbReference type="InterPro" id="IPR029044">
    <property type="entry name" value="Nucleotide-diphossugar_trans"/>
</dbReference>
<dbReference type="GO" id="GO:0016740">
    <property type="term" value="F:transferase activity"/>
    <property type="evidence" value="ECO:0007669"/>
    <property type="project" value="UniProtKB-KW"/>
</dbReference>
<dbReference type="AlphaFoldDB" id="R4PZ98"/>
<protein>
    <submittedName>
        <fullName evidence="2">Putative Glycosyl transferase domain, group 2 family protein</fullName>
    </submittedName>
</protein>
<dbReference type="HOGENOM" id="CLU_025996_17_0_0"/>
<dbReference type="Proteomes" id="UP000013893">
    <property type="component" value="Chromosome"/>
</dbReference>
<keyword evidence="2" id="KW-0808">Transferase</keyword>
<dbReference type="PANTHER" id="PTHR43685">
    <property type="entry name" value="GLYCOSYLTRANSFERASE"/>
    <property type="match status" value="1"/>
</dbReference>